<name>A0A9Q8INB4_9LACO</name>
<dbReference type="AlphaFoldDB" id="A0A9Q8INB4"/>
<organism evidence="2 3">
    <name type="scientific">Apilactobacillus micheneri</name>
    <dbReference type="NCBI Taxonomy" id="1899430"/>
    <lineage>
        <taxon>Bacteria</taxon>
        <taxon>Bacillati</taxon>
        <taxon>Bacillota</taxon>
        <taxon>Bacilli</taxon>
        <taxon>Lactobacillales</taxon>
        <taxon>Lactobacillaceae</taxon>
        <taxon>Apilactobacillus</taxon>
    </lineage>
</organism>
<accession>A0A9Q8INB4</accession>
<feature type="transmembrane region" description="Helical" evidence="1">
    <location>
        <begin position="59"/>
        <end position="80"/>
    </location>
</feature>
<feature type="transmembrane region" description="Helical" evidence="1">
    <location>
        <begin position="36"/>
        <end position="52"/>
    </location>
</feature>
<protein>
    <submittedName>
        <fullName evidence="2">DUF3021 domain-containing protein</fullName>
    </submittedName>
</protein>
<gene>
    <name evidence="2" type="ORF">DY130_04910</name>
</gene>
<dbReference type="Pfam" id="PF11457">
    <property type="entry name" value="DUF3021"/>
    <property type="match status" value="1"/>
</dbReference>
<feature type="transmembrane region" description="Helical" evidence="1">
    <location>
        <begin position="7"/>
        <end position="24"/>
    </location>
</feature>
<keyword evidence="1" id="KW-0472">Membrane</keyword>
<feature type="transmembrane region" description="Helical" evidence="1">
    <location>
        <begin position="92"/>
        <end position="114"/>
    </location>
</feature>
<dbReference type="Proteomes" id="UP000784700">
    <property type="component" value="Unassembled WGS sequence"/>
</dbReference>
<keyword evidence="1" id="KW-0812">Transmembrane</keyword>
<comment type="caution">
    <text evidence="2">The sequence shown here is derived from an EMBL/GenBank/DDBJ whole genome shotgun (WGS) entry which is preliminary data.</text>
</comment>
<dbReference type="InterPro" id="IPR021560">
    <property type="entry name" value="DUF3021"/>
</dbReference>
<dbReference type="EMBL" id="QUBG01000004">
    <property type="protein sequence ID" value="TPR43775.1"/>
    <property type="molecule type" value="Genomic_DNA"/>
</dbReference>
<evidence type="ECO:0000313" key="3">
    <source>
        <dbReference type="Proteomes" id="UP000784700"/>
    </source>
</evidence>
<evidence type="ECO:0000256" key="1">
    <source>
        <dbReference type="SAM" id="Phobius"/>
    </source>
</evidence>
<dbReference type="RefSeq" id="WP_140936294.1">
    <property type="nucleotide sequence ID" value="NZ_QUBF01000004.1"/>
</dbReference>
<reference evidence="2" key="1">
    <citation type="submission" date="2018-08" db="EMBL/GenBank/DDBJ databases">
        <title>Comparative genomics of wild bee and flower associated Lactobacillus reveals potential adaptation to the bee host.</title>
        <authorList>
            <person name="Vuong H.Q."/>
            <person name="Mcfrederick Q.S."/>
        </authorList>
    </citation>
    <scope>NUCLEOTIDE SEQUENCE</scope>
    <source>
        <strain evidence="2">HV_63</strain>
    </source>
</reference>
<keyword evidence="1" id="KW-1133">Transmembrane helix</keyword>
<evidence type="ECO:0000313" key="2">
    <source>
        <dbReference type="EMBL" id="TPR43775.1"/>
    </source>
</evidence>
<proteinExistence type="predicted"/>
<sequence length="131" mass="15445">MKLVKKLLREFLVGMLFGSMIYMLTNFYNVNLNHRIIYLFVCGLIGILTELFNNDNIKIIYAFILHFLGTFGLICILNLLLGDYEVFEMPYFTQFVILFLITYAIIWGISLMLFRNTTDKINDAIKKRNKH</sequence>